<gene>
    <name evidence="2" type="ORF">GCM10023231_36220</name>
</gene>
<dbReference type="SUPFAM" id="SSF53335">
    <property type="entry name" value="S-adenosyl-L-methionine-dependent methyltransferases"/>
    <property type="match status" value="1"/>
</dbReference>
<dbReference type="Proteomes" id="UP001501411">
    <property type="component" value="Unassembled WGS sequence"/>
</dbReference>
<dbReference type="SUPFAM" id="SSF47757">
    <property type="entry name" value="Chemotaxis receptor methyltransferase CheR, N-terminal domain"/>
    <property type="match status" value="1"/>
</dbReference>
<dbReference type="PANTHER" id="PTHR24422:SF8">
    <property type="entry name" value="CHEMOTAXIS PROTEIN"/>
    <property type="match status" value="1"/>
</dbReference>
<name>A0ABP9C276_9SPHI</name>
<dbReference type="EMBL" id="BAABIQ010000043">
    <property type="protein sequence ID" value="GAA4803909.1"/>
    <property type="molecule type" value="Genomic_DNA"/>
</dbReference>
<evidence type="ECO:0000313" key="3">
    <source>
        <dbReference type="Proteomes" id="UP001501411"/>
    </source>
</evidence>
<dbReference type="Gene3D" id="3.40.50.150">
    <property type="entry name" value="Vaccinia Virus protein VP39"/>
    <property type="match status" value="1"/>
</dbReference>
<accession>A0ABP9C276</accession>
<dbReference type="SMART" id="SM00138">
    <property type="entry name" value="MeTrc"/>
    <property type="match status" value="1"/>
</dbReference>
<dbReference type="PRINTS" id="PR00996">
    <property type="entry name" value="CHERMTFRASE"/>
</dbReference>
<sequence length="284" mass="33385">MWQIPAIEDAELDLLINDLQEIYGYDFRDYSKASLKRQVNRLFTTDKFPSFAEMRYRLKADKTYLKRFIENITVNVTEMFRDADFFRYLRDHIIPTLGTYPFIRIWVAGCSTGEEAYSIAILMKEANLLQKTLIYATDLNPAVLEHGRQGIFNLKRMKLYSENYIQAGGTEEFSSYYTANYHHAKLNSEFTQRIIFSQHNLVSDGSFNEFQLISCRNVLIYFNTSLQNKVFNLFDSSLGRLGYLALGTKETMLFSSMANRYKQVRPDTKIWRKQVDNLDRRDDL</sequence>
<dbReference type="InterPro" id="IPR050903">
    <property type="entry name" value="Bact_Chemotaxis_MeTrfase"/>
</dbReference>
<dbReference type="PANTHER" id="PTHR24422">
    <property type="entry name" value="CHEMOTAXIS PROTEIN METHYLTRANSFERASE"/>
    <property type="match status" value="1"/>
</dbReference>
<reference evidence="3" key="1">
    <citation type="journal article" date="2019" name="Int. J. Syst. Evol. Microbiol.">
        <title>The Global Catalogue of Microorganisms (GCM) 10K type strain sequencing project: providing services to taxonomists for standard genome sequencing and annotation.</title>
        <authorList>
            <consortium name="The Broad Institute Genomics Platform"/>
            <consortium name="The Broad Institute Genome Sequencing Center for Infectious Disease"/>
            <person name="Wu L."/>
            <person name="Ma J."/>
        </authorList>
    </citation>
    <scope>NUCLEOTIDE SEQUENCE [LARGE SCALE GENOMIC DNA]</scope>
    <source>
        <strain evidence="3">JCM 18200</strain>
    </source>
</reference>
<dbReference type="RefSeq" id="WP_345234048.1">
    <property type="nucleotide sequence ID" value="NZ_BAABIQ010000043.1"/>
</dbReference>
<dbReference type="InterPro" id="IPR029063">
    <property type="entry name" value="SAM-dependent_MTases_sf"/>
</dbReference>
<dbReference type="InterPro" id="IPR000780">
    <property type="entry name" value="CheR_MeTrfase"/>
</dbReference>
<dbReference type="PROSITE" id="PS50123">
    <property type="entry name" value="CHER"/>
    <property type="match status" value="1"/>
</dbReference>
<dbReference type="InterPro" id="IPR022641">
    <property type="entry name" value="CheR_N"/>
</dbReference>
<dbReference type="Pfam" id="PF03705">
    <property type="entry name" value="CheR_N"/>
    <property type="match status" value="1"/>
</dbReference>
<evidence type="ECO:0000313" key="2">
    <source>
        <dbReference type="EMBL" id="GAA4803909.1"/>
    </source>
</evidence>
<proteinExistence type="predicted"/>
<keyword evidence="3" id="KW-1185">Reference proteome</keyword>
<dbReference type="Pfam" id="PF01739">
    <property type="entry name" value="CheR"/>
    <property type="match status" value="1"/>
</dbReference>
<evidence type="ECO:0000259" key="1">
    <source>
        <dbReference type="PROSITE" id="PS50123"/>
    </source>
</evidence>
<protein>
    <submittedName>
        <fullName evidence="2">Protein-glutamate O-methyltransferase CheR</fullName>
    </submittedName>
</protein>
<comment type="caution">
    <text evidence="2">The sequence shown here is derived from an EMBL/GenBank/DDBJ whole genome shotgun (WGS) entry which is preliminary data.</text>
</comment>
<feature type="domain" description="CheR-type methyltransferase" evidence="1">
    <location>
        <begin position="1"/>
        <end position="252"/>
    </location>
</feature>
<dbReference type="InterPro" id="IPR022642">
    <property type="entry name" value="CheR_C"/>
</dbReference>
<organism evidence="2 3">
    <name type="scientific">Olivibacter ginsenosidimutans</name>
    <dbReference type="NCBI Taxonomy" id="1176537"/>
    <lineage>
        <taxon>Bacteria</taxon>
        <taxon>Pseudomonadati</taxon>
        <taxon>Bacteroidota</taxon>
        <taxon>Sphingobacteriia</taxon>
        <taxon>Sphingobacteriales</taxon>
        <taxon>Sphingobacteriaceae</taxon>
        <taxon>Olivibacter</taxon>
    </lineage>
</organism>